<evidence type="ECO:0000313" key="2">
    <source>
        <dbReference type="EMBL" id="RDW27350.1"/>
    </source>
</evidence>
<name>A0A371CB81_YARLL</name>
<evidence type="ECO:0000256" key="1">
    <source>
        <dbReference type="SAM" id="Coils"/>
    </source>
</evidence>
<reference evidence="2 3" key="1">
    <citation type="submission" date="2018-07" db="EMBL/GenBank/DDBJ databases">
        <title>Draft Genome Assemblies for Five Robust Yarrowia lipolytica Strains Exhibiting High Lipid Production and Pentose Sugar Utilization and Sugar Alcohol Secretion from Undetoxified Lignocellulosic Biomass Hydrolysates.</title>
        <authorList>
            <consortium name="DOE Joint Genome Institute"/>
            <person name="Walker C."/>
            <person name="Ryu S."/>
            <person name="Na H."/>
            <person name="Zane M."/>
            <person name="LaButti K."/>
            <person name="Lipzen A."/>
            <person name="Haridas S."/>
            <person name="Barry K."/>
            <person name="Grigoriev I.V."/>
            <person name="Quarterman J."/>
            <person name="Slininger P."/>
            <person name="Dien B."/>
            <person name="Trinh C.T."/>
        </authorList>
    </citation>
    <scope>NUCLEOTIDE SEQUENCE [LARGE SCALE GENOMIC DNA]</scope>
    <source>
        <strain evidence="2 3">YB392</strain>
    </source>
</reference>
<keyword evidence="1" id="KW-0175">Coiled coil</keyword>
<organism evidence="2 3">
    <name type="scientific">Yarrowia lipolytica</name>
    <name type="common">Candida lipolytica</name>
    <dbReference type="NCBI Taxonomy" id="4952"/>
    <lineage>
        <taxon>Eukaryota</taxon>
        <taxon>Fungi</taxon>
        <taxon>Dikarya</taxon>
        <taxon>Ascomycota</taxon>
        <taxon>Saccharomycotina</taxon>
        <taxon>Dipodascomycetes</taxon>
        <taxon>Dipodascales</taxon>
        <taxon>Dipodascales incertae sedis</taxon>
        <taxon>Yarrowia</taxon>
    </lineage>
</organism>
<evidence type="ECO:0000313" key="3">
    <source>
        <dbReference type="Proteomes" id="UP000256601"/>
    </source>
</evidence>
<accession>A0A371CB81</accession>
<feature type="coiled-coil region" evidence="1">
    <location>
        <begin position="25"/>
        <end position="91"/>
    </location>
</feature>
<dbReference type="EMBL" id="KZ858964">
    <property type="protein sequence ID" value="RDW27350.1"/>
    <property type="molecule type" value="Genomic_DNA"/>
</dbReference>
<protein>
    <submittedName>
        <fullName evidence="2">Uncharacterized protein</fullName>
    </submittedName>
</protein>
<dbReference type="Proteomes" id="UP000256601">
    <property type="component" value="Unassembled WGS sequence"/>
</dbReference>
<gene>
    <name evidence="2" type="ORF">B0I71DRAFT_129251</name>
</gene>
<dbReference type="AlphaFoldDB" id="A0A371CB81"/>
<sequence>MADFEDSDYDEEFDEDYYEDLPATRQQCLEQISHLEEDIQENNTNKRNLLKEIETQPGPATEDQDELLWFIEDAGRRMDEHMENLKRLLSKDEWQGEKEK</sequence>
<dbReference type="VEuPathDB" id="FungiDB:YALI1_E10951g"/>
<proteinExistence type="predicted"/>
<dbReference type="VEuPathDB" id="FungiDB:YALI0_E08998g"/>